<protein>
    <submittedName>
        <fullName evidence="1">Uncharacterized protein</fullName>
    </submittedName>
</protein>
<keyword evidence="2" id="KW-1185">Reference proteome</keyword>
<dbReference type="AlphaFoldDB" id="A0A135TSU1"/>
<proteinExistence type="predicted"/>
<name>A0A135TSU1_9PEZI</name>
<gene>
    <name evidence="1" type="ORF">CSIM01_09623</name>
</gene>
<evidence type="ECO:0000313" key="1">
    <source>
        <dbReference type="EMBL" id="KXH51233.1"/>
    </source>
</evidence>
<reference evidence="1 2" key="1">
    <citation type="submission" date="2014-02" db="EMBL/GenBank/DDBJ databases">
        <title>The genome sequence of Colletotrichum simmondsii CBS122122.</title>
        <authorList>
            <person name="Baroncelli R."/>
            <person name="Thon M.R."/>
        </authorList>
    </citation>
    <scope>NUCLEOTIDE SEQUENCE [LARGE SCALE GENOMIC DNA]</scope>
    <source>
        <strain evidence="1 2">CBS122122</strain>
    </source>
</reference>
<organism evidence="1 2">
    <name type="scientific">Colletotrichum simmondsii</name>
    <dbReference type="NCBI Taxonomy" id="703756"/>
    <lineage>
        <taxon>Eukaryota</taxon>
        <taxon>Fungi</taxon>
        <taxon>Dikarya</taxon>
        <taxon>Ascomycota</taxon>
        <taxon>Pezizomycotina</taxon>
        <taxon>Sordariomycetes</taxon>
        <taxon>Hypocreomycetidae</taxon>
        <taxon>Glomerellales</taxon>
        <taxon>Glomerellaceae</taxon>
        <taxon>Colletotrichum</taxon>
        <taxon>Colletotrichum acutatum species complex</taxon>
    </lineage>
</organism>
<sequence length="308" mass="34704">MDVCQRPSYCPARSNWSHTNPRHATWNSSTTLPQNPFCRLPEFENDASDEQYVEEYHSYQLSCYVQPSAITSTDDDDKSTAATAPHQEGEPSSRLWLRRILQFAGSLLSTAKEIIRAAGSTTARRLDQARADISTWWLASRRLRLWLGRLRKALPMIILCRVVAQWVLAQDRPVYVLVHVCQSWLECCDRAGFNVLGTTSRFRNTRLDRTGKLDWRGSQDLFWCICESFNAIITNGRAAPGVAWQRAESWIPAMSESRGEEMTPHDEPADAASCSIADTWLALCLERCTGSELGPLSAALPDGLRVRP</sequence>
<accession>A0A135TSU1</accession>
<dbReference type="OrthoDB" id="4848665at2759"/>
<dbReference type="Proteomes" id="UP000070328">
    <property type="component" value="Unassembled WGS sequence"/>
</dbReference>
<comment type="caution">
    <text evidence="1">The sequence shown here is derived from an EMBL/GenBank/DDBJ whole genome shotgun (WGS) entry which is preliminary data.</text>
</comment>
<dbReference type="EMBL" id="JFBX01000069">
    <property type="protein sequence ID" value="KXH51233.1"/>
    <property type="molecule type" value="Genomic_DNA"/>
</dbReference>
<evidence type="ECO:0000313" key="2">
    <source>
        <dbReference type="Proteomes" id="UP000070328"/>
    </source>
</evidence>